<dbReference type="AlphaFoldDB" id="A0A381WKY9"/>
<dbReference type="GO" id="GO:0009306">
    <property type="term" value="P:protein secretion"/>
    <property type="evidence" value="ECO:0007669"/>
    <property type="project" value="InterPro"/>
</dbReference>
<reference evidence="2" key="1">
    <citation type="submission" date="2018-05" db="EMBL/GenBank/DDBJ databases">
        <authorList>
            <person name="Lanie J.A."/>
            <person name="Ng W.-L."/>
            <person name="Kazmierczak K.M."/>
            <person name="Andrzejewski T.M."/>
            <person name="Davidsen T.M."/>
            <person name="Wayne K.J."/>
            <person name="Tettelin H."/>
            <person name="Glass J.I."/>
            <person name="Rusch D."/>
            <person name="Podicherti R."/>
            <person name="Tsui H.-C.T."/>
            <person name="Winkler M.E."/>
        </authorList>
    </citation>
    <scope>NUCLEOTIDE SEQUENCE</scope>
</reference>
<dbReference type="InterPro" id="IPR004846">
    <property type="entry name" value="T2SS/T3SS_dom"/>
</dbReference>
<feature type="domain" description="Type II/III secretion system secretin-like" evidence="1">
    <location>
        <begin position="1"/>
        <end position="49"/>
    </location>
</feature>
<gene>
    <name evidence="2" type="ORF">METZ01_LOCUS105682</name>
</gene>
<accession>A0A381WKY9</accession>
<dbReference type="Pfam" id="PF00263">
    <property type="entry name" value="Secretin"/>
    <property type="match status" value="1"/>
</dbReference>
<dbReference type="EMBL" id="UINC01012045">
    <property type="protein sequence ID" value="SVA52828.1"/>
    <property type="molecule type" value="Genomic_DNA"/>
</dbReference>
<organism evidence="2">
    <name type="scientific">marine metagenome</name>
    <dbReference type="NCBI Taxonomy" id="408172"/>
    <lineage>
        <taxon>unclassified sequences</taxon>
        <taxon>metagenomes</taxon>
        <taxon>ecological metagenomes</taxon>
    </lineage>
</organism>
<protein>
    <recommendedName>
        <fullName evidence="1">Type II/III secretion system secretin-like domain-containing protein</fullName>
    </recommendedName>
</protein>
<name>A0A381WKY9_9ZZZZ</name>
<evidence type="ECO:0000259" key="1">
    <source>
        <dbReference type="Pfam" id="PF00263"/>
    </source>
</evidence>
<proteinExistence type="predicted"/>
<feature type="non-terminal residue" evidence="2">
    <location>
        <position position="1"/>
    </location>
</feature>
<sequence>GGIKIHNTSNTRKKTPGLGDVSVVGNLFKGKTRKDKLEEMLIFLSPRVLD</sequence>
<evidence type="ECO:0000313" key="2">
    <source>
        <dbReference type="EMBL" id="SVA52828.1"/>
    </source>
</evidence>